<name>A0A1G1STQ6_9BACT</name>
<evidence type="ECO:0000313" key="2">
    <source>
        <dbReference type="Proteomes" id="UP000176294"/>
    </source>
</evidence>
<sequence length="114" mass="13011">MYFPYVRGKQFEMLALVGVPMATYTTMLPIVEHVASASARFFTRMAQDGRPFILIVNPFHPRGSGRIQISTVQSLLTGAWQSTVDCIWDTSWTNTLALPSCKRFWLLILQTKRQ</sequence>
<keyword evidence="2" id="KW-1185">Reference proteome</keyword>
<accession>A0A1G1STQ6</accession>
<proteinExistence type="predicted"/>
<evidence type="ECO:0000313" key="1">
    <source>
        <dbReference type="EMBL" id="OGX82006.1"/>
    </source>
</evidence>
<organism evidence="1 2">
    <name type="scientific">Hymenobacter lapidarius</name>
    <dbReference type="NCBI Taxonomy" id="1908237"/>
    <lineage>
        <taxon>Bacteria</taxon>
        <taxon>Pseudomonadati</taxon>
        <taxon>Bacteroidota</taxon>
        <taxon>Cytophagia</taxon>
        <taxon>Cytophagales</taxon>
        <taxon>Hymenobacteraceae</taxon>
        <taxon>Hymenobacter</taxon>
    </lineage>
</organism>
<comment type="caution">
    <text evidence="1">The sequence shown here is derived from an EMBL/GenBank/DDBJ whole genome shotgun (WGS) entry which is preliminary data.</text>
</comment>
<reference evidence="1 2" key="1">
    <citation type="submission" date="2016-08" db="EMBL/GenBank/DDBJ databases">
        <title>Hymenobacter coccineus sp. nov., Hymenobacter lapidarius sp. nov. and Hymenobacter glacialis sp. nov., isolated from Antarctic soil.</title>
        <authorList>
            <person name="Sedlacek I."/>
            <person name="Kralova S."/>
            <person name="Kyrova K."/>
            <person name="Maslanova I."/>
            <person name="Stankova E."/>
            <person name="Vrbovska V."/>
            <person name="Nemec M."/>
            <person name="Bartak M."/>
            <person name="Svec P."/>
            <person name="Busse H.-J."/>
            <person name="Pantucek R."/>
        </authorList>
    </citation>
    <scope>NUCLEOTIDE SEQUENCE [LARGE SCALE GENOMIC DNA]</scope>
    <source>
        <strain evidence="1 2">CCM 8643</strain>
    </source>
</reference>
<gene>
    <name evidence="1" type="ORF">BEN47_05135</name>
</gene>
<dbReference type="AlphaFoldDB" id="A0A1G1STQ6"/>
<dbReference type="Proteomes" id="UP000176294">
    <property type="component" value="Unassembled WGS sequence"/>
</dbReference>
<protein>
    <submittedName>
        <fullName evidence="1">Uncharacterized protein</fullName>
    </submittedName>
</protein>
<dbReference type="EMBL" id="MDZB01000153">
    <property type="protein sequence ID" value="OGX82006.1"/>
    <property type="molecule type" value="Genomic_DNA"/>
</dbReference>